<gene>
    <name evidence="2" type="ORF">BZG00_10170</name>
</gene>
<protein>
    <submittedName>
        <fullName evidence="2">UDP-4-amino-4, 6-dideoxy-N-acetyl-beta-L-altrosamine N-acetyltransferase</fullName>
    </submittedName>
</protein>
<sequence length="192" mass="21939">MQLIFKAVSHADSDTLWHWRNRPNVRQFMYTQHEISHDEHKAWFSHMLASTHRYFYIVYKRVDGQPDKPLGVVNLDLDSENSTSATWAFYAAPDAPRGSGALMEFGALSLAFETLGVTQLNCEVLSHNQGVVRLHQRFGFRETPQSRQRTFSLPEGATVEIVCLSLSTDEWQQGASALQTKLNIDAVYEQRH</sequence>
<dbReference type="InterPro" id="IPR016181">
    <property type="entry name" value="Acyl_CoA_acyltransferase"/>
</dbReference>
<evidence type="ECO:0000259" key="1">
    <source>
        <dbReference type="Pfam" id="PF13302"/>
    </source>
</evidence>
<dbReference type="InterPro" id="IPR000182">
    <property type="entry name" value="GNAT_dom"/>
</dbReference>
<comment type="caution">
    <text evidence="2">The sequence shown here is derived from an EMBL/GenBank/DDBJ whole genome shotgun (WGS) entry which is preliminary data.</text>
</comment>
<dbReference type="PANTHER" id="PTHR43415:SF3">
    <property type="entry name" value="GNAT-FAMILY ACETYLTRANSFERASE"/>
    <property type="match status" value="1"/>
</dbReference>
<dbReference type="SUPFAM" id="SSF55729">
    <property type="entry name" value="Acyl-CoA N-acyltransferases (Nat)"/>
    <property type="match status" value="1"/>
</dbReference>
<dbReference type="Proteomes" id="UP000189021">
    <property type="component" value="Unassembled WGS sequence"/>
</dbReference>
<dbReference type="InterPro" id="IPR020036">
    <property type="entry name" value="PseH"/>
</dbReference>
<accession>A0AB36JXC6</accession>
<proteinExistence type="predicted"/>
<dbReference type="NCBIfam" id="TIGR03585">
    <property type="entry name" value="PseH"/>
    <property type="match status" value="1"/>
</dbReference>
<dbReference type="EMBL" id="MUEK01000009">
    <property type="protein sequence ID" value="OOE39253.1"/>
    <property type="molecule type" value="Genomic_DNA"/>
</dbReference>
<dbReference type="GO" id="GO:0016747">
    <property type="term" value="F:acyltransferase activity, transferring groups other than amino-acyl groups"/>
    <property type="evidence" value="ECO:0007669"/>
    <property type="project" value="InterPro"/>
</dbReference>
<dbReference type="RefSeq" id="WP_077659394.1">
    <property type="nucleotide sequence ID" value="NZ_CP040021.1"/>
</dbReference>
<dbReference type="Gene3D" id="3.40.630.30">
    <property type="match status" value="1"/>
</dbReference>
<dbReference type="PANTHER" id="PTHR43415">
    <property type="entry name" value="SPERMIDINE N(1)-ACETYLTRANSFERASE"/>
    <property type="match status" value="1"/>
</dbReference>
<dbReference type="Pfam" id="PF13302">
    <property type="entry name" value="Acetyltransf_3"/>
    <property type="match status" value="1"/>
</dbReference>
<evidence type="ECO:0000313" key="2">
    <source>
        <dbReference type="EMBL" id="OOE39253.1"/>
    </source>
</evidence>
<name>A0AB36JXC6_9GAMM</name>
<keyword evidence="3" id="KW-1185">Reference proteome</keyword>
<evidence type="ECO:0000313" key="3">
    <source>
        <dbReference type="Proteomes" id="UP000189021"/>
    </source>
</evidence>
<feature type="domain" description="N-acetyltransferase" evidence="1">
    <location>
        <begin position="3"/>
        <end position="141"/>
    </location>
</feature>
<reference evidence="2 3" key="1">
    <citation type="journal article" date="2017" name="Genome Announc.">
        <title>Draft Genome Sequences of Salinivibrio proteolyticus, Salinivibrio sharmensis, Salinivibrio siamensis, Salinivibrio costicola subsp. alcaliphilus, Salinivibrio costicola subsp. vallismortis, and 29 New Isolates Belonging to the Genus Salinivibrio.</title>
        <authorList>
            <person name="Lopez-Hermoso C."/>
            <person name="de la Haba R.R."/>
            <person name="Sanchez-Porro C."/>
            <person name="Bayliss S.C."/>
            <person name="Feil E.J."/>
            <person name="Ventosa A."/>
        </authorList>
    </citation>
    <scope>NUCLEOTIDE SEQUENCE [LARGE SCALE GENOMIC DNA]</scope>
    <source>
        <strain evidence="2 3">AL184</strain>
    </source>
</reference>
<organism evidence="2 3">
    <name type="scientific">Salinivibrio kushneri</name>
    <dbReference type="NCBI Taxonomy" id="1908198"/>
    <lineage>
        <taxon>Bacteria</taxon>
        <taxon>Pseudomonadati</taxon>
        <taxon>Pseudomonadota</taxon>
        <taxon>Gammaproteobacteria</taxon>
        <taxon>Vibrionales</taxon>
        <taxon>Vibrionaceae</taxon>
        <taxon>Salinivibrio</taxon>
    </lineage>
</organism>
<dbReference type="AlphaFoldDB" id="A0AB36JXC6"/>